<dbReference type="EnsemblPlants" id="PGSC0003DMT400095066">
    <property type="protein sequence ID" value="PGSC0003DMT400095066"/>
    <property type="gene ID" value="PGSC0003DMG400044637"/>
</dbReference>
<proteinExistence type="predicted"/>
<sequence length="78" mass="9169">MEKYTFKIGDQNSKRQFAEVHYTDSIASAVSPFGFGVCSCMFSELKLQMAIHQKRSAMLVDIAEWTWERYMFKFNQEV</sequence>
<evidence type="ECO:0000313" key="2">
    <source>
        <dbReference type="Proteomes" id="UP000011115"/>
    </source>
</evidence>
<dbReference type="PaxDb" id="4113-PGSC0003DMT400095066"/>
<reference evidence="2" key="1">
    <citation type="journal article" date="2011" name="Nature">
        <title>Genome sequence and analysis of the tuber crop potato.</title>
        <authorList>
            <consortium name="The Potato Genome Sequencing Consortium"/>
        </authorList>
    </citation>
    <scope>NUCLEOTIDE SEQUENCE [LARGE SCALE GENOMIC DNA]</scope>
    <source>
        <strain evidence="2">cv. DM1-3 516 R44</strain>
    </source>
</reference>
<dbReference type="HOGENOM" id="CLU_2626734_0_0_1"/>
<protein>
    <submittedName>
        <fullName evidence="1">Uncharacterized protein</fullName>
    </submittedName>
</protein>
<accession>M1DVI3</accession>
<dbReference type="InParanoid" id="M1DVI3"/>
<keyword evidence="2" id="KW-1185">Reference proteome</keyword>
<dbReference type="Proteomes" id="UP000011115">
    <property type="component" value="Unassembled WGS sequence"/>
</dbReference>
<reference evidence="1" key="2">
    <citation type="submission" date="2015-06" db="UniProtKB">
        <authorList>
            <consortium name="EnsemblPlants"/>
        </authorList>
    </citation>
    <scope>IDENTIFICATION</scope>
    <source>
        <strain evidence="1">DM1-3 516 R44</strain>
    </source>
</reference>
<name>M1DVI3_SOLTU</name>
<evidence type="ECO:0000313" key="1">
    <source>
        <dbReference type="EnsemblPlants" id="PGSC0003DMT400095066"/>
    </source>
</evidence>
<dbReference type="Gramene" id="PGSC0003DMT400095066">
    <property type="protein sequence ID" value="PGSC0003DMT400095066"/>
    <property type="gene ID" value="PGSC0003DMG400044637"/>
</dbReference>
<organism evidence="1 2">
    <name type="scientific">Solanum tuberosum</name>
    <name type="common">Potato</name>
    <dbReference type="NCBI Taxonomy" id="4113"/>
    <lineage>
        <taxon>Eukaryota</taxon>
        <taxon>Viridiplantae</taxon>
        <taxon>Streptophyta</taxon>
        <taxon>Embryophyta</taxon>
        <taxon>Tracheophyta</taxon>
        <taxon>Spermatophyta</taxon>
        <taxon>Magnoliopsida</taxon>
        <taxon>eudicotyledons</taxon>
        <taxon>Gunneridae</taxon>
        <taxon>Pentapetalae</taxon>
        <taxon>asterids</taxon>
        <taxon>lamiids</taxon>
        <taxon>Solanales</taxon>
        <taxon>Solanaceae</taxon>
        <taxon>Solanoideae</taxon>
        <taxon>Solaneae</taxon>
        <taxon>Solanum</taxon>
    </lineage>
</organism>
<dbReference type="AlphaFoldDB" id="M1DVI3"/>